<keyword evidence="1" id="KW-1133">Transmembrane helix</keyword>
<dbReference type="AlphaFoldDB" id="A0A212QPA6"/>
<keyword evidence="1" id="KW-0812">Transmembrane</keyword>
<proteinExistence type="predicted"/>
<evidence type="ECO:0008006" key="4">
    <source>
        <dbReference type="Google" id="ProtNLM"/>
    </source>
</evidence>
<feature type="transmembrane region" description="Helical" evidence="1">
    <location>
        <begin position="53"/>
        <end position="78"/>
    </location>
</feature>
<name>A0A212QPA6_9CHLR</name>
<dbReference type="EMBL" id="FYEK01000012">
    <property type="protein sequence ID" value="SNB61092.1"/>
    <property type="molecule type" value="Genomic_DNA"/>
</dbReference>
<dbReference type="InParanoid" id="A0A212QPA6"/>
<gene>
    <name evidence="2" type="ORF">SAMN02746019_00026670</name>
</gene>
<dbReference type="Proteomes" id="UP000197025">
    <property type="component" value="Unassembled WGS sequence"/>
</dbReference>
<reference evidence="3" key="1">
    <citation type="submission" date="2017-06" db="EMBL/GenBank/DDBJ databases">
        <authorList>
            <person name="Varghese N."/>
            <person name="Submissions S."/>
        </authorList>
    </citation>
    <scope>NUCLEOTIDE SEQUENCE [LARGE SCALE GENOMIC DNA]</scope>
    <source>
        <strain evidence="3">JAD2</strain>
    </source>
</reference>
<keyword evidence="3" id="KW-1185">Reference proteome</keyword>
<protein>
    <recommendedName>
        <fullName evidence="4">Zinc-ribbon domain-containing protein</fullName>
    </recommendedName>
</protein>
<evidence type="ECO:0000256" key="1">
    <source>
        <dbReference type="SAM" id="Phobius"/>
    </source>
</evidence>
<dbReference type="RefSeq" id="WP_143597503.1">
    <property type="nucleotide sequence ID" value="NZ_FYEK01000012.1"/>
</dbReference>
<sequence>MRREGDVPPERPPVMVCPRCRAMVSARSNQCLVCGARLSSSERIDFPGLTLAFLVYPVLALAIACTALVLCVALIRWLGR</sequence>
<organism evidence="2 3">
    <name type="scientific">Thermoflexus hugenholtzii JAD2</name>
    <dbReference type="NCBI Taxonomy" id="877466"/>
    <lineage>
        <taxon>Bacteria</taxon>
        <taxon>Bacillati</taxon>
        <taxon>Chloroflexota</taxon>
        <taxon>Thermoflexia</taxon>
        <taxon>Thermoflexales</taxon>
        <taxon>Thermoflexaceae</taxon>
        <taxon>Thermoflexus</taxon>
    </lineage>
</organism>
<evidence type="ECO:0000313" key="2">
    <source>
        <dbReference type="EMBL" id="SNB61092.1"/>
    </source>
</evidence>
<evidence type="ECO:0000313" key="3">
    <source>
        <dbReference type="Proteomes" id="UP000197025"/>
    </source>
</evidence>
<keyword evidence="1" id="KW-0472">Membrane</keyword>
<accession>A0A212QPA6</accession>